<accession>A0AB39U5R0</accession>
<feature type="region of interest" description="Disordered" evidence="1">
    <location>
        <begin position="495"/>
        <end position="520"/>
    </location>
</feature>
<feature type="compositionally biased region" description="Low complexity" evidence="1">
    <location>
        <begin position="353"/>
        <end position="366"/>
    </location>
</feature>
<evidence type="ECO:0000256" key="2">
    <source>
        <dbReference type="SAM" id="Phobius"/>
    </source>
</evidence>
<dbReference type="AlphaFoldDB" id="A0AB39U5R0"/>
<gene>
    <name evidence="3" type="ORF">QN215_07675</name>
</gene>
<feature type="compositionally biased region" description="Basic and acidic residues" evidence="1">
    <location>
        <begin position="221"/>
        <end position="230"/>
    </location>
</feature>
<sequence length="520" mass="55473">MRRASEHREDRYSSSLHVVTQEDAARVGDTKSHVAGMQRVKGSFMDSEKTQSIAAHKQEHIERIRQTRRAAIRRRQRIVATLAIVTVALVILGATKTISMLYAVIPALLLLAVLLLGAHAAKSARAWELRVAQSSKGASTTPSATSNATAKPQTDTREYRKASQSADIETRQSSVQPSNRQAQRHVRTPSSGQQAQSAPATATDVLNKAEIQRILQLAKQEQQRSKRASEASRPASVPSPASVSVQARTDVAVSKPKSSRASGGASKPQKKPQESAAARKASLPNVDMPKLEQDSQQKAASQDLISFSLGSVSETRNLQNDGPESREIKSSKQVAVAKPKPKSRHQSADKTQGKTQGKTQSTAQGKPQGKQQTAANSTMKSAVNSAMKSSTNSASNAQKKPAVATPHLEDSSATAASPSIKRSAPSAHKVDTSTQPQQPEDETREIVVAGVVDKVKSGHTQADSPNAAADNGSAFALDNNNANAEQFHADEIHAEVEPPTQSSESLSIGLETILSRRGNH</sequence>
<dbReference type="RefSeq" id="WP_369343735.1">
    <property type="nucleotide sequence ID" value="NZ_CP129674.1"/>
</dbReference>
<organism evidence="3">
    <name type="scientific">Bifidobacterium aquikefiricola</name>
    <dbReference type="NCBI Taxonomy" id="3059038"/>
    <lineage>
        <taxon>Bacteria</taxon>
        <taxon>Bacillati</taxon>
        <taxon>Actinomycetota</taxon>
        <taxon>Actinomycetes</taxon>
        <taxon>Bifidobacteriales</taxon>
        <taxon>Bifidobacteriaceae</taxon>
        <taxon>Bifidobacterium</taxon>
    </lineage>
</organism>
<feature type="compositionally biased region" description="Polar residues" evidence="1">
    <location>
        <begin position="296"/>
        <end position="322"/>
    </location>
</feature>
<keyword evidence="2" id="KW-0812">Transmembrane</keyword>
<keyword evidence="2" id="KW-0472">Membrane</keyword>
<feature type="region of interest" description="Disordered" evidence="1">
    <location>
        <begin position="217"/>
        <end position="444"/>
    </location>
</feature>
<feature type="compositionally biased region" description="Low complexity" evidence="1">
    <location>
        <begin position="138"/>
        <end position="150"/>
    </location>
</feature>
<feature type="region of interest" description="Disordered" evidence="1">
    <location>
        <begin position="135"/>
        <end position="202"/>
    </location>
</feature>
<feature type="compositionally biased region" description="Low complexity" evidence="1">
    <location>
        <begin position="231"/>
        <end position="248"/>
    </location>
</feature>
<feature type="transmembrane region" description="Helical" evidence="2">
    <location>
        <begin position="78"/>
        <end position="95"/>
    </location>
</feature>
<dbReference type="KEGG" id="baqk:QN215_07675"/>
<feature type="compositionally biased region" description="Polar residues" evidence="1">
    <location>
        <begin position="188"/>
        <end position="200"/>
    </location>
</feature>
<evidence type="ECO:0000313" key="3">
    <source>
        <dbReference type="EMBL" id="XDS44139.1"/>
    </source>
</evidence>
<evidence type="ECO:0008006" key="4">
    <source>
        <dbReference type="Google" id="ProtNLM"/>
    </source>
</evidence>
<reference evidence="3" key="1">
    <citation type="submission" date="2023-07" db="EMBL/GenBank/DDBJ databases">
        <title>Bifidobacterium aquikefiriaerophilum sp. nov. and Bifidobacterium eccum sp. nov., isolated from water kefir.</title>
        <authorList>
            <person name="Breselge S."/>
            <person name="Bellassi P."/>
            <person name="Barcenilla C."/>
            <person name="Alvarez-Ordonez A."/>
            <person name="Morelli L."/>
            <person name="Cotter P.D."/>
        </authorList>
    </citation>
    <scope>NUCLEOTIDE SEQUENCE</scope>
    <source>
        <strain evidence="3">WK041_4_12</strain>
    </source>
</reference>
<evidence type="ECO:0000256" key="1">
    <source>
        <dbReference type="SAM" id="MobiDB-lite"/>
    </source>
</evidence>
<feature type="compositionally biased region" description="Polar residues" evidence="1">
    <location>
        <begin position="162"/>
        <end position="181"/>
    </location>
</feature>
<feature type="transmembrane region" description="Helical" evidence="2">
    <location>
        <begin position="101"/>
        <end position="121"/>
    </location>
</feature>
<feature type="compositionally biased region" description="Polar residues" evidence="1">
    <location>
        <begin position="369"/>
        <end position="398"/>
    </location>
</feature>
<proteinExistence type="predicted"/>
<dbReference type="EMBL" id="CP129674">
    <property type="protein sequence ID" value="XDS44139.1"/>
    <property type="molecule type" value="Genomic_DNA"/>
</dbReference>
<protein>
    <recommendedName>
        <fullName evidence="4">Membrane associated protein</fullName>
    </recommendedName>
</protein>
<feature type="region of interest" description="Disordered" evidence="1">
    <location>
        <begin position="456"/>
        <end position="476"/>
    </location>
</feature>
<keyword evidence="2" id="KW-1133">Transmembrane helix</keyword>
<name>A0AB39U5R0_9BIFI</name>